<dbReference type="Proteomes" id="UP000252289">
    <property type="component" value="Unassembled WGS sequence"/>
</dbReference>
<dbReference type="AlphaFoldDB" id="A0A368EJ59"/>
<dbReference type="Pfam" id="PF07045">
    <property type="entry name" value="DUF1330"/>
    <property type="match status" value="1"/>
</dbReference>
<feature type="domain" description="DUF1330" evidence="1">
    <location>
        <begin position="29"/>
        <end position="109"/>
    </location>
</feature>
<dbReference type="SUPFAM" id="SSF54909">
    <property type="entry name" value="Dimeric alpha+beta barrel"/>
    <property type="match status" value="1"/>
</dbReference>
<name>A0A368EJ59_9PROT</name>
<accession>A0A368EJ59</accession>
<dbReference type="InterPro" id="IPR010753">
    <property type="entry name" value="DUF1330"/>
</dbReference>
<dbReference type="EMBL" id="QOQK01000027">
    <property type="protein sequence ID" value="RCL83648.1"/>
    <property type="molecule type" value="Genomic_DNA"/>
</dbReference>
<reference evidence="2 3" key="1">
    <citation type="journal article" date="2018" name="Microbiome">
        <title>Fine metagenomic profile of the Mediterranean stratified and mixed water columns revealed by assembly and recruitment.</title>
        <authorList>
            <person name="Haro-Moreno J.M."/>
            <person name="Lopez-Perez M."/>
            <person name="De La Torre J.R."/>
            <person name="Picazo A."/>
            <person name="Camacho A."/>
            <person name="Rodriguez-Valera F."/>
        </authorList>
    </citation>
    <scope>NUCLEOTIDE SEQUENCE [LARGE SCALE GENOMIC DNA]</scope>
    <source>
        <strain evidence="2">MED-G50</strain>
    </source>
</reference>
<protein>
    <submittedName>
        <fullName evidence="2">DUF1330 domain-containing protein</fullName>
    </submittedName>
</protein>
<evidence type="ECO:0000259" key="1">
    <source>
        <dbReference type="Pfam" id="PF07045"/>
    </source>
</evidence>
<sequence>MSLYPTEKQVNALKAGNSNEKVVMLKLLVFKNPEAYAEYGNRVKTILPDYSGKVLFNGAFRSVLIGDDVPKFEAVLLVEYANHNKFLEMTSSEAYLGFHHFREEGLESQWLLSLTPFQS</sequence>
<dbReference type="InterPro" id="IPR011008">
    <property type="entry name" value="Dimeric_a/b-barrel"/>
</dbReference>
<dbReference type="Gene3D" id="3.30.70.100">
    <property type="match status" value="1"/>
</dbReference>
<gene>
    <name evidence="2" type="ORF">DBW64_05140</name>
</gene>
<evidence type="ECO:0000313" key="2">
    <source>
        <dbReference type="EMBL" id="RCL83648.1"/>
    </source>
</evidence>
<organism evidence="2 3">
    <name type="scientific">PS1 clade bacterium</name>
    <dbReference type="NCBI Taxonomy" id="2175152"/>
    <lineage>
        <taxon>Bacteria</taxon>
        <taxon>Pseudomonadati</taxon>
        <taxon>Pseudomonadota</taxon>
        <taxon>Alphaproteobacteria</taxon>
        <taxon>PS1 clade</taxon>
    </lineage>
</organism>
<comment type="caution">
    <text evidence="2">The sequence shown here is derived from an EMBL/GenBank/DDBJ whole genome shotgun (WGS) entry which is preliminary data.</text>
</comment>
<evidence type="ECO:0000313" key="3">
    <source>
        <dbReference type="Proteomes" id="UP000252289"/>
    </source>
</evidence>
<proteinExistence type="predicted"/>